<dbReference type="SUPFAM" id="SSF81301">
    <property type="entry name" value="Nucleotidyltransferase"/>
    <property type="match status" value="1"/>
</dbReference>
<dbReference type="GO" id="GO:0016779">
    <property type="term" value="F:nucleotidyltransferase activity"/>
    <property type="evidence" value="ECO:0007669"/>
    <property type="project" value="TreeGrafter"/>
</dbReference>
<proteinExistence type="predicted"/>
<dbReference type="EMBL" id="CAJPEX010003708">
    <property type="protein sequence ID" value="CAG0922468.1"/>
    <property type="molecule type" value="Genomic_DNA"/>
</dbReference>
<dbReference type="GO" id="GO:0031123">
    <property type="term" value="P:RNA 3'-end processing"/>
    <property type="evidence" value="ECO:0007669"/>
    <property type="project" value="TreeGrafter"/>
</dbReference>
<dbReference type="InterPro" id="IPR043519">
    <property type="entry name" value="NT_sf"/>
</dbReference>
<feature type="domain" description="Poly(A) RNA polymerase mitochondrial-like central palm" evidence="1">
    <location>
        <begin position="5"/>
        <end position="91"/>
    </location>
</feature>
<dbReference type="EMBL" id="OA885745">
    <property type="protein sequence ID" value="CAD7282316.1"/>
    <property type="molecule type" value="Genomic_DNA"/>
</dbReference>
<name>A0A7R9BXJ4_9CRUS</name>
<gene>
    <name evidence="2" type="ORF">NMOB1V02_LOCUS9945</name>
</gene>
<dbReference type="OrthoDB" id="2274644at2759"/>
<evidence type="ECO:0000259" key="1">
    <source>
        <dbReference type="Pfam" id="PF22600"/>
    </source>
</evidence>
<sequence>CLQVLVGSSVNGFGLDTSDADMCLIVSNSLIDRPAGLGTAHPHGSHAGLSADWCMNVPAKIPLVKLTNVRTGINCNNTVGLLNTRLLRAYADLDWELCCCRSRPC</sequence>
<dbReference type="Gene3D" id="3.30.460.10">
    <property type="entry name" value="Beta Polymerase, domain 2"/>
    <property type="match status" value="1"/>
</dbReference>
<dbReference type="CDD" id="cd05402">
    <property type="entry name" value="NT_PAP_TUTase"/>
    <property type="match status" value="1"/>
</dbReference>
<accession>A0A7R9BXJ4</accession>
<feature type="non-terminal residue" evidence="2">
    <location>
        <position position="1"/>
    </location>
</feature>
<dbReference type="AlphaFoldDB" id="A0A7R9BXJ4"/>
<evidence type="ECO:0000313" key="3">
    <source>
        <dbReference type="Proteomes" id="UP000678499"/>
    </source>
</evidence>
<dbReference type="Proteomes" id="UP000678499">
    <property type="component" value="Unassembled WGS sequence"/>
</dbReference>
<dbReference type="PANTHER" id="PTHR12271">
    <property type="entry name" value="POLY A POLYMERASE CID PAP -RELATED"/>
    <property type="match status" value="1"/>
</dbReference>
<reference evidence="2" key="1">
    <citation type="submission" date="2020-11" db="EMBL/GenBank/DDBJ databases">
        <authorList>
            <person name="Tran Van P."/>
        </authorList>
    </citation>
    <scope>NUCLEOTIDE SEQUENCE</scope>
</reference>
<keyword evidence="3" id="KW-1185">Reference proteome</keyword>
<dbReference type="PANTHER" id="PTHR12271:SF40">
    <property type="entry name" value="POLY(A) RNA POLYMERASE GLD2"/>
    <property type="match status" value="1"/>
</dbReference>
<dbReference type="Pfam" id="PF22600">
    <property type="entry name" value="MTPAP-like_central"/>
    <property type="match status" value="1"/>
</dbReference>
<organism evidence="2">
    <name type="scientific">Notodromas monacha</name>
    <dbReference type="NCBI Taxonomy" id="399045"/>
    <lineage>
        <taxon>Eukaryota</taxon>
        <taxon>Metazoa</taxon>
        <taxon>Ecdysozoa</taxon>
        <taxon>Arthropoda</taxon>
        <taxon>Crustacea</taxon>
        <taxon>Oligostraca</taxon>
        <taxon>Ostracoda</taxon>
        <taxon>Podocopa</taxon>
        <taxon>Podocopida</taxon>
        <taxon>Cypridocopina</taxon>
        <taxon>Cypridoidea</taxon>
        <taxon>Cyprididae</taxon>
        <taxon>Notodromas</taxon>
    </lineage>
</organism>
<evidence type="ECO:0000313" key="2">
    <source>
        <dbReference type="EMBL" id="CAD7282316.1"/>
    </source>
</evidence>
<dbReference type="InterPro" id="IPR054708">
    <property type="entry name" value="MTPAP-like_central"/>
</dbReference>
<protein>
    <recommendedName>
        <fullName evidence="1">Poly(A) RNA polymerase mitochondrial-like central palm domain-containing protein</fullName>
    </recommendedName>
</protein>